<dbReference type="SUPFAM" id="SSF53955">
    <property type="entry name" value="Lysozyme-like"/>
    <property type="match status" value="1"/>
</dbReference>
<dbReference type="Pfam" id="PF00912">
    <property type="entry name" value="Transgly"/>
    <property type="match status" value="1"/>
</dbReference>
<keyword evidence="9" id="KW-0645">Protease</keyword>
<name>A0ABT3SZY6_9GAMM</name>
<evidence type="ECO:0000256" key="19">
    <source>
        <dbReference type="ARBA" id="ARBA00032454"/>
    </source>
</evidence>
<gene>
    <name evidence="28" type="primary">mrcB</name>
    <name evidence="28" type="ORF">EYC87_18335</name>
</gene>
<evidence type="ECO:0000256" key="6">
    <source>
        <dbReference type="ARBA" id="ARBA00018637"/>
    </source>
</evidence>
<evidence type="ECO:0000313" key="28">
    <source>
        <dbReference type="EMBL" id="MCX2975543.1"/>
    </source>
</evidence>
<organism evidence="28 29">
    <name type="scientific">Candidatus Seongchinamella marina</name>
    <dbReference type="NCBI Taxonomy" id="2518990"/>
    <lineage>
        <taxon>Bacteria</taxon>
        <taxon>Pseudomonadati</taxon>
        <taxon>Pseudomonadota</taxon>
        <taxon>Gammaproteobacteria</taxon>
        <taxon>Cellvibrionales</taxon>
        <taxon>Halieaceae</taxon>
        <taxon>Seongchinamella</taxon>
    </lineage>
</organism>
<evidence type="ECO:0000256" key="3">
    <source>
        <dbReference type="ARBA" id="ARBA00004752"/>
    </source>
</evidence>
<keyword evidence="18 23" id="KW-0961">Cell wall biogenesis/degradation</keyword>
<evidence type="ECO:0000256" key="17">
    <source>
        <dbReference type="ARBA" id="ARBA00023268"/>
    </source>
</evidence>
<dbReference type="Pfam" id="PF14814">
    <property type="entry name" value="UB2H"/>
    <property type="match status" value="1"/>
</dbReference>
<dbReference type="NCBIfam" id="TIGR02071">
    <property type="entry name" value="PBP_1b"/>
    <property type="match status" value="1"/>
</dbReference>
<feature type="domain" description="Glycosyl transferase family 51" evidence="26">
    <location>
        <begin position="146"/>
        <end position="317"/>
    </location>
</feature>
<evidence type="ECO:0000256" key="7">
    <source>
        <dbReference type="ARBA" id="ARBA00022475"/>
    </source>
</evidence>
<evidence type="ECO:0000256" key="24">
    <source>
        <dbReference type="SAM" id="Phobius"/>
    </source>
</evidence>
<dbReference type="SUPFAM" id="SSF56601">
    <property type="entry name" value="beta-lactamase/transpeptidase-like"/>
    <property type="match status" value="1"/>
</dbReference>
<reference evidence="28" key="1">
    <citation type="submission" date="2019-02" db="EMBL/GenBank/DDBJ databases">
        <authorList>
            <person name="Li S.-H."/>
        </authorList>
    </citation>
    <scope>NUCLEOTIDE SEQUENCE</scope>
    <source>
        <strain evidence="28">IMCC8485</strain>
    </source>
</reference>
<dbReference type="InterPro" id="IPR012338">
    <property type="entry name" value="Beta-lactam/transpept-like"/>
</dbReference>
<comment type="subcellular location">
    <subcellularLocation>
        <location evidence="2">Cell membrane</location>
    </subcellularLocation>
</comment>
<proteinExistence type="inferred from homology"/>
<dbReference type="EMBL" id="SHNP01000009">
    <property type="protein sequence ID" value="MCX2975543.1"/>
    <property type="molecule type" value="Genomic_DNA"/>
</dbReference>
<keyword evidence="16" id="KW-0046">Antibiotic resistance</keyword>
<comment type="pathway">
    <text evidence="3 23">Cell wall biogenesis; peptidoglycan biosynthesis.</text>
</comment>
<dbReference type="PANTHER" id="PTHR32282:SF11">
    <property type="entry name" value="PENICILLIN-BINDING PROTEIN 1B"/>
    <property type="match status" value="1"/>
</dbReference>
<feature type="domain" description="Bifunctional transglycosylase second" evidence="27">
    <location>
        <begin position="52"/>
        <end position="133"/>
    </location>
</feature>
<keyword evidence="11 23" id="KW-0808">Transferase</keyword>
<evidence type="ECO:0000256" key="1">
    <source>
        <dbReference type="ARBA" id="ARBA00002624"/>
    </source>
</evidence>
<keyword evidence="14 23" id="KW-0573">Peptidoglycan synthesis</keyword>
<dbReference type="Gene3D" id="3.30.2060.10">
    <property type="entry name" value="Penicillin-binding protein 1b domain"/>
    <property type="match status" value="1"/>
</dbReference>
<keyword evidence="15 24" id="KW-0472">Membrane</keyword>
<comment type="catalytic activity">
    <reaction evidence="20">
        <text>Preferential cleavage: (Ac)2-L-Lys-D-Ala-|-D-Ala. Also transpeptidation of peptidyl-alanyl moieties that are N-acyl substituents of D-alanine.</text>
        <dbReference type="EC" id="3.4.16.4"/>
    </reaction>
</comment>
<evidence type="ECO:0000256" key="9">
    <source>
        <dbReference type="ARBA" id="ARBA00022670"/>
    </source>
</evidence>
<keyword evidence="29" id="KW-1185">Reference proteome</keyword>
<keyword evidence="10 23" id="KW-0328">Glycosyltransferase</keyword>
<evidence type="ECO:0000256" key="16">
    <source>
        <dbReference type="ARBA" id="ARBA00023251"/>
    </source>
</evidence>
<feature type="transmembrane region" description="Helical" evidence="24">
    <location>
        <begin position="7"/>
        <end position="25"/>
    </location>
</feature>
<evidence type="ECO:0000256" key="11">
    <source>
        <dbReference type="ARBA" id="ARBA00022679"/>
    </source>
</evidence>
<evidence type="ECO:0000256" key="15">
    <source>
        <dbReference type="ARBA" id="ARBA00023136"/>
    </source>
</evidence>
<evidence type="ECO:0000256" key="8">
    <source>
        <dbReference type="ARBA" id="ARBA00022645"/>
    </source>
</evidence>
<evidence type="ECO:0000256" key="20">
    <source>
        <dbReference type="ARBA" id="ARBA00034000"/>
    </source>
</evidence>
<dbReference type="Gene3D" id="3.40.710.10">
    <property type="entry name" value="DD-peptidase/beta-lactamase superfamily"/>
    <property type="match status" value="1"/>
</dbReference>
<evidence type="ECO:0000256" key="21">
    <source>
        <dbReference type="ARBA" id="ARBA00049902"/>
    </source>
</evidence>
<evidence type="ECO:0000256" key="2">
    <source>
        <dbReference type="ARBA" id="ARBA00004236"/>
    </source>
</evidence>
<dbReference type="InterPro" id="IPR001264">
    <property type="entry name" value="Glyco_trans_51"/>
</dbReference>
<dbReference type="PIRSF" id="PIRSF002799">
    <property type="entry name" value="PBP_1b"/>
    <property type="match status" value="1"/>
</dbReference>
<feature type="domain" description="Penicillin-binding protein transpeptidase" evidence="25">
    <location>
        <begin position="414"/>
        <end position="645"/>
    </location>
</feature>
<keyword evidence="13 23" id="KW-0133">Cell shape</keyword>
<comment type="similarity">
    <text evidence="5 23">In the N-terminal section; belongs to the glycosyltransferase 51 family.</text>
</comment>
<evidence type="ECO:0000256" key="22">
    <source>
        <dbReference type="NCBIfam" id="TIGR02071"/>
    </source>
</evidence>
<evidence type="ECO:0000313" key="29">
    <source>
        <dbReference type="Proteomes" id="UP001143307"/>
    </source>
</evidence>
<keyword evidence="12" id="KW-0378">Hydrolase</keyword>
<evidence type="ECO:0000256" key="13">
    <source>
        <dbReference type="ARBA" id="ARBA00022960"/>
    </source>
</evidence>
<evidence type="ECO:0000259" key="25">
    <source>
        <dbReference type="Pfam" id="PF00905"/>
    </source>
</evidence>
<protein>
    <recommendedName>
        <fullName evidence="6 22">Penicillin-binding protein 1B</fullName>
        <shortName evidence="23">PBP-1b</shortName>
        <shortName evidence="23">PBP1b</shortName>
    </recommendedName>
    <alternativeName>
        <fullName evidence="19 23">Murein polymerase</fullName>
    </alternativeName>
</protein>
<sequence>MRKTRHLLFKLLMVFLVIATGYLVYLDARITTTFTDKMWELPAKVFARPLELYSGAELSPDDLAYELEVLGYRKVSHTRNPGQVARNRGRFEIYTRGFDFPGEREPARRVIVELGATRVQSVSESGSGVDLMRLDPAQIGGIYPSHGEDRMLVRLEDVPDTLWQALMAVEDQRFYQHWGFSITGIARAAYSNLVSGRVVAGGSTITQQLVKNYYLTPERTIVRKLNEVLMAVLLELHYDKDQILESYLNEVYLGQEGPRAIHGFALAARHYFDTPLDQLGLHQQALLVGMIKGPSLYNPQRNPQRAIERRNVVLNLMVEQEVISQEHAMVAGAMPLGLNTAPKIRDTFPAYLDLVRRQLRQDYREEDLTSEGLGILTAFDPLLQHQLERSTSAVMNQLDKGGELESASIVTRFDSGEVAALVGGRKVSYAGFNRALDARRPAGSLLKPAVYLAALEQPERYSLASVIADTELSISQPSGEPWQPRNFDRVAHGEVLLFKALSKSYNLATARLGMDLGIDAVVDMLRRLGIEHYIPEVPALTLGAGEYSPFDMATMYQTIASGGYRTPLKTIRTVLDARGEIDTRYELTYDREVSLQAVYLLQYALIDVMRNGTGRGAYRSVPDTLTLAGKTGTTNNGRDSWFAGFSGDLLTVSWVGRDDNGGTGLTGSSGALKVWSHFMGAASKRSLAYNMPEGLAVQTIDTSNGYLTGKGCPNAQSMPFMEGSQPRRNTNCSPKKSGIRDWFQSLFGH</sequence>
<accession>A0ABT3SZY6</accession>
<evidence type="ECO:0000256" key="10">
    <source>
        <dbReference type="ARBA" id="ARBA00022676"/>
    </source>
</evidence>
<dbReference type="InterPro" id="IPR023346">
    <property type="entry name" value="Lysozyme-like_dom_sf"/>
</dbReference>
<dbReference type="PANTHER" id="PTHR32282">
    <property type="entry name" value="BINDING PROTEIN TRANSPEPTIDASE, PUTATIVE-RELATED"/>
    <property type="match status" value="1"/>
</dbReference>
<keyword evidence="7" id="KW-1003">Cell membrane</keyword>
<keyword evidence="17" id="KW-0511">Multifunctional enzyme</keyword>
<evidence type="ECO:0000256" key="5">
    <source>
        <dbReference type="ARBA" id="ARBA00007739"/>
    </source>
</evidence>
<dbReference type="InterPro" id="IPR050396">
    <property type="entry name" value="Glycosyltr_51/Transpeptidase"/>
</dbReference>
<evidence type="ECO:0000256" key="14">
    <source>
        <dbReference type="ARBA" id="ARBA00022984"/>
    </source>
</evidence>
<keyword evidence="24" id="KW-0812">Transmembrane</keyword>
<evidence type="ECO:0000256" key="4">
    <source>
        <dbReference type="ARBA" id="ARBA00007090"/>
    </source>
</evidence>
<keyword evidence="8" id="KW-0121">Carboxypeptidase</keyword>
<dbReference type="InterPro" id="IPR028166">
    <property type="entry name" value="UB2H"/>
</dbReference>
<dbReference type="Pfam" id="PF00905">
    <property type="entry name" value="Transpeptidase"/>
    <property type="match status" value="1"/>
</dbReference>
<dbReference type="InterPro" id="IPR001460">
    <property type="entry name" value="PCN-bd_Tpept"/>
</dbReference>
<dbReference type="RefSeq" id="WP_279254183.1">
    <property type="nucleotide sequence ID" value="NZ_SHNP01000009.1"/>
</dbReference>
<dbReference type="Gene3D" id="1.10.3810.10">
    <property type="entry name" value="Biosynthetic peptidoglycan transglycosylase-like"/>
    <property type="match status" value="1"/>
</dbReference>
<dbReference type="Proteomes" id="UP001143307">
    <property type="component" value="Unassembled WGS sequence"/>
</dbReference>
<comment type="similarity">
    <text evidence="4 23">In the C-terminal section; belongs to the transpeptidase family.</text>
</comment>
<evidence type="ECO:0000256" key="18">
    <source>
        <dbReference type="ARBA" id="ARBA00023316"/>
    </source>
</evidence>
<evidence type="ECO:0000259" key="26">
    <source>
        <dbReference type="Pfam" id="PF00912"/>
    </source>
</evidence>
<comment type="caution">
    <text evidence="28">The sequence shown here is derived from an EMBL/GenBank/DDBJ whole genome shotgun (WGS) entry which is preliminary data.</text>
</comment>
<evidence type="ECO:0000259" key="27">
    <source>
        <dbReference type="Pfam" id="PF14814"/>
    </source>
</evidence>
<evidence type="ECO:0000256" key="12">
    <source>
        <dbReference type="ARBA" id="ARBA00022801"/>
    </source>
</evidence>
<dbReference type="InterPro" id="IPR036950">
    <property type="entry name" value="PBP_transglycosylase"/>
</dbReference>
<comment type="function">
    <text evidence="1 23">Cell wall formation. Synthesis of cross-linked peptidoglycan from the lipid intermediates. The enzyme has a penicillin-insensitive transglycosylase N-terminal domain (formation of linear glycan strands) and a penicillin-sensitive transpeptidase C-terminal domain (cross-linking of the peptide subunits).</text>
</comment>
<comment type="catalytic activity">
    <reaction evidence="21">
        <text>[GlcNAc-(1-&gt;4)-Mur2Ac(oyl-L-Ala-gamma-D-Glu-L-Lys-D-Ala-D-Ala)](n)-di-trans,octa-cis-undecaprenyl diphosphate + beta-D-GlcNAc-(1-&gt;4)-Mur2Ac(oyl-L-Ala-gamma-D-Glu-L-Lys-D-Ala-D-Ala)-di-trans,octa-cis-undecaprenyl diphosphate = [GlcNAc-(1-&gt;4)-Mur2Ac(oyl-L-Ala-gamma-D-Glu-L-Lys-D-Ala-D-Ala)](n+1)-di-trans,octa-cis-undecaprenyl diphosphate + di-trans,octa-cis-undecaprenyl diphosphate + H(+)</text>
        <dbReference type="Rhea" id="RHEA:23708"/>
        <dbReference type="Rhea" id="RHEA-COMP:9602"/>
        <dbReference type="Rhea" id="RHEA-COMP:9603"/>
        <dbReference type="ChEBI" id="CHEBI:15378"/>
        <dbReference type="ChEBI" id="CHEBI:58405"/>
        <dbReference type="ChEBI" id="CHEBI:60033"/>
        <dbReference type="ChEBI" id="CHEBI:78435"/>
        <dbReference type="EC" id="2.4.99.28"/>
    </reaction>
</comment>
<evidence type="ECO:0000256" key="23">
    <source>
        <dbReference type="PIRNR" id="PIRNR002799"/>
    </source>
</evidence>
<dbReference type="InterPro" id="IPR011813">
    <property type="entry name" value="PBP_1b"/>
</dbReference>
<keyword evidence="24" id="KW-1133">Transmembrane helix</keyword>